<feature type="chain" id="PRO_5044720418" evidence="2">
    <location>
        <begin position="23"/>
        <end position="350"/>
    </location>
</feature>
<dbReference type="SMART" id="SM00848">
    <property type="entry name" value="Inhibitor_I29"/>
    <property type="match status" value="3"/>
</dbReference>
<dbReference type="SUPFAM" id="SSF54001">
    <property type="entry name" value="Cysteine proteinases"/>
    <property type="match status" value="3"/>
</dbReference>
<keyword evidence="4" id="KW-1185">Reference proteome</keyword>
<gene>
    <name evidence="5 6" type="primary">LOC108019774</name>
</gene>
<organism evidence="4 5">
    <name type="scientific">Drosophila suzukii</name>
    <name type="common">Spotted-wing drosophila fruit fly</name>
    <dbReference type="NCBI Taxonomy" id="28584"/>
    <lineage>
        <taxon>Eukaryota</taxon>
        <taxon>Metazoa</taxon>
        <taxon>Ecdysozoa</taxon>
        <taxon>Arthropoda</taxon>
        <taxon>Hexapoda</taxon>
        <taxon>Insecta</taxon>
        <taxon>Pterygota</taxon>
        <taxon>Neoptera</taxon>
        <taxon>Endopterygota</taxon>
        <taxon>Diptera</taxon>
        <taxon>Brachycera</taxon>
        <taxon>Muscomorpha</taxon>
        <taxon>Ephydroidea</taxon>
        <taxon>Drosophilidae</taxon>
        <taxon>Drosophila</taxon>
        <taxon>Sophophora</taxon>
    </lineage>
</organism>
<dbReference type="RefSeq" id="XP_016943239.2">
    <property type="nucleotide sequence ID" value="XM_017087750.3"/>
</dbReference>
<reference evidence="5 6" key="1">
    <citation type="submission" date="2025-04" db="UniProtKB">
        <authorList>
            <consortium name="RefSeq"/>
        </authorList>
    </citation>
    <scope>IDENTIFICATION</scope>
    <source>
        <strain evidence="5 6">WT10</strain>
        <tissue evidence="5 6">Whole body</tissue>
    </source>
</reference>
<dbReference type="Gene3D" id="1.10.287.2250">
    <property type="match status" value="3"/>
</dbReference>
<dbReference type="GeneID" id="108019774"/>
<dbReference type="Proteomes" id="UP001652628">
    <property type="component" value="Chromosome 2R"/>
</dbReference>
<keyword evidence="2" id="KW-0732">Signal</keyword>
<dbReference type="InterPro" id="IPR038765">
    <property type="entry name" value="Papain-like_cys_pep_sf"/>
</dbReference>
<dbReference type="Pfam" id="PF08246">
    <property type="entry name" value="Inhibitor_I29"/>
    <property type="match status" value="3"/>
</dbReference>
<sequence>MGTALIIVGVPLILCLMGAACGLPTISTTTTPETQKIVLGSNVTTRISPTDSSTATEITTQSAKTTTAISDGNGQCQSAWQKFLIDFNVHYENDLERQKRNIIFCKNWKNVQNHNSQYESGLESFRKGINQWSDLTIEEWKEKQRPQLKPKISETDITIEASEDVRDNKNCQAAWDKFLIEFGAKYYDAAETERRRDIFCDNWKAIQVHNLQYELGVESFKKGINQWSDLTIEEWKNKQRPSLAPEFSKIQFSTETSKNDQDNTKCQDAWEKFLIDFGAKYEDAAEAEKRQQIFCNNWKAIQNHNVQYDLWVESFKKGINQWSDLTIAESKNKQQPSLAPEFSRERTKSG</sequence>
<feature type="region of interest" description="Disordered" evidence="1">
    <location>
        <begin position="330"/>
        <end position="350"/>
    </location>
</feature>
<evidence type="ECO:0000256" key="1">
    <source>
        <dbReference type="SAM" id="MobiDB-lite"/>
    </source>
</evidence>
<dbReference type="AlphaFoldDB" id="A0AB39ZWS1"/>
<dbReference type="RefSeq" id="XP_016943237.2">
    <property type="nucleotide sequence ID" value="XM_017087748.3"/>
</dbReference>
<feature type="domain" description="Cathepsin propeptide inhibitor" evidence="3">
    <location>
        <begin position="270"/>
        <end position="330"/>
    </location>
</feature>
<protein>
    <submittedName>
        <fullName evidence="5 6">Uncharacterized protein LOC108019774</fullName>
    </submittedName>
</protein>
<feature type="domain" description="Cathepsin propeptide inhibitor" evidence="3">
    <location>
        <begin position="80"/>
        <end position="140"/>
    </location>
</feature>
<evidence type="ECO:0000313" key="6">
    <source>
        <dbReference type="RefSeq" id="XP_016943239.2"/>
    </source>
</evidence>
<feature type="domain" description="Cathepsin propeptide inhibitor" evidence="3">
    <location>
        <begin position="175"/>
        <end position="235"/>
    </location>
</feature>
<proteinExistence type="predicted"/>
<evidence type="ECO:0000313" key="5">
    <source>
        <dbReference type="RefSeq" id="XP_016943237.2"/>
    </source>
</evidence>
<evidence type="ECO:0000256" key="2">
    <source>
        <dbReference type="SAM" id="SignalP"/>
    </source>
</evidence>
<accession>A0AB39ZWS1</accession>
<dbReference type="InterPro" id="IPR013201">
    <property type="entry name" value="Prot_inhib_I29"/>
</dbReference>
<evidence type="ECO:0000313" key="4">
    <source>
        <dbReference type="Proteomes" id="UP001652628"/>
    </source>
</evidence>
<feature type="signal peptide" evidence="2">
    <location>
        <begin position="1"/>
        <end position="22"/>
    </location>
</feature>
<evidence type="ECO:0000259" key="3">
    <source>
        <dbReference type="SMART" id="SM00848"/>
    </source>
</evidence>
<name>A0AB39ZWS1_DROSZ</name>